<dbReference type="GO" id="GO:0016757">
    <property type="term" value="F:glycosyltransferase activity"/>
    <property type="evidence" value="ECO:0007669"/>
    <property type="project" value="InterPro"/>
</dbReference>
<evidence type="ECO:0000313" key="4">
    <source>
        <dbReference type="Proteomes" id="UP000010953"/>
    </source>
</evidence>
<evidence type="ECO:0000259" key="2">
    <source>
        <dbReference type="Pfam" id="PF13439"/>
    </source>
</evidence>
<dbReference type="InterPro" id="IPR001296">
    <property type="entry name" value="Glyco_trans_1"/>
</dbReference>
<feature type="domain" description="Glycosyltransferase subfamily 4-like N-terminal" evidence="2">
    <location>
        <begin position="14"/>
        <end position="171"/>
    </location>
</feature>
<organism evidence="3 4">
    <name type="scientific">Mariniradius saccharolyticus AK6</name>
    <dbReference type="NCBI Taxonomy" id="1239962"/>
    <lineage>
        <taxon>Bacteria</taxon>
        <taxon>Pseudomonadati</taxon>
        <taxon>Bacteroidota</taxon>
        <taxon>Cytophagia</taxon>
        <taxon>Cytophagales</taxon>
        <taxon>Cyclobacteriaceae</taxon>
        <taxon>Mariniradius</taxon>
    </lineage>
</organism>
<dbReference type="SUPFAM" id="SSF53756">
    <property type="entry name" value="UDP-Glycosyltransferase/glycogen phosphorylase"/>
    <property type="match status" value="1"/>
</dbReference>
<evidence type="ECO:0000259" key="1">
    <source>
        <dbReference type="Pfam" id="PF00534"/>
    </source>
</evidence>
<protein>
    <submittedName>
        <fullName evidence="3">Glycosyltransferase family 4</fullName>
    </submittedName>
</protein>
<dbReference type="EMBL" id="AMZY02000013">
    <property type="protein sequence ID" value="EMS32457.1"/>
    <property type="molecule type" value="Genomic_DNA"/>
</dbReference>
<dbReference type="CDD" id="cd03820">
    <property type="entry name" value="GT4_AmsD-like"/>
    <property type="match status" value="1"/>
</dbReference>
<proteinExistence type="predicted"/>
<dbReference type="OrthoDB" id="1522162at2"/>
<dbReference type="Proteomes" id="UP000010953">
    <property type="component" value="Unassembled WGS sequence"/>
</dbReference>
<dbReference type="InterPro" id="IPR028098">
    <property type="entry name" value="Glyco_trans_4-like_N"/>
</dbReference>
<dbReference type="eggNOG" id="COG0438">
    <property type="taxonomic scope" value="Bacteria"/>
</dbReference>
<reference evidence="3" key="1">
    <citation type="submission" date="2013-01" db="EMBL/GenBank/DDBJ databases">
        <title>Genome assembly of Mariniradius saccharolyticus AK6.</title>
        <authorList>
            <person name="Vaidya B."/>
            <person name="Khatri I."/>
            <person name="Tanuku N.R.S."/>
            <person name="Subramanian S."/>
            <person name="Pinnaka A."/>
        </authorList>
    </citation>
    <scope>NUCLEOTIDE SEQUENCE [LARGE SCALE GENOMIC DNA]</scope>
    <source>
        <strain evidence="3">AK6</strain>
    </source>
</reference>
<comment type="caution">
    <text evidence="3">The sequence shown here is derived from an EMBL/GenBank/DDBJ whole genome shotgun (WGS) entry which is preliminary data.</text>
</comment>
<keyword evidence="4" id="KW-1185">Reference proteome</keyword>
<dbReference type="AlphaFoldDB" id="M7XVE5"/>
<name>M7XVE5_9BACT</name>
<feature type="domain" description="Glycosyl transferase family 1" evidence="1">
    <location>
        <begin position="174"/>
        <end position="333"/>
    </location>
</feature>
<dbReference type="PANTHER" id="PTHR12526">
    <property type="entry name" value="GLYCOSYLTRANSFERASE"/>
    <property type="match status" value="1"/>
</dbReference>
<dbReference type="STRING" id="1239962.C943_01184"/>
<gene>
    <name evidence="3" type="ORF">C943_01184</name>
</gene>
<dbReference type="RefSeq" id="WP_008628826.1">
    <property type="nucleotide sequence ID" value="NZ_AMZY02000013.1"/>
</dbReference>
<dbReference type="InParanoid" id="M7XVE5"/>
<sequence length="357" mass="39801">MKIFFIIKGLNYSGGTERVTAIFSKALIDRGHQVQIVSIVGKGENPFFAFDKKVIRHYLEGPKSSGLPIVRDIRRVRLMKNLFAKEKPDIIIIVDAGRSFVNIPATRGFTTITWEHFNVNTNWHLMHSLSRKIAVKHSDMIVTLTQGDVEAYQKKFGAKKVISIPNPITVDVSEKTPMKENRVLAVGRIVDQKGFDLLVKAWHIAHPKAPDWKLRIVGAGKLQQDLEKLIQSLGVSESVEILPPTRDVVSQYKQASIFALSSRHEGLPLVLIEAMAMGLPAVSFDCETGPRDIVIDGETGILVPPQDIDKMAAGLVDLMTNTEKRKKFSQKAIEASAKFGIEAIVDQWEALFKQLKS</sequence>
<accession>M7XVE5</accession>
<dbReference type="Pfam" id="PF13439">
    <property type="entry name" value="Glyco_transf_4"/>
    <property type="match status" value="1"/>
</dbReference>
<dbReference type="Gene3D" id="3.40.50.2000">
    <property type="entry name" value="Glycogen Phosphorylase B"/>
    <property type="match status" value="2"/>
</dbReference>
<dbReference type="PANTHER" id="PTHR12526:SF630">
    <property type="entry name" value="GLYCOSYLTRANSFERASE"/>
    <property type="match status" value="1"/>
</dbReference>
<dbReference type="Pfam" id="PF00534">
    <property type="entry name" value="Glycos_transf_1"/>
    <property type="match status" value="1"/>
</dbReference>
<evidence type="ECO:0000313" key="3">
    <source>
        <dbReference type="EMBL" id="EMS32457.1"/>
    </source>
</evidence>